<evidence type="ECO:0000313" key="2">
    <source>
        <dbReference type="EMBL" id="SOD91798.1"/>
    </source>
</evidence>
<name>A0A286G8H9_9PROT</name>
<dbReference type="OrthoDB" id="464386at2"/>
<dbReference type="AlphaFoldDB" id="A0A286G8H9"/>
<evidence type="ECO:0000313" key="3">
    <source>
        <dbReference type="Proteomes" id="UP000219621"/>
    </source>
</evidence>
<protein>
    <recommendedName>
        <fullName evidence="4">Argininosuccinate lyase</fullName>
    </recommendedName>
</protein>
<proteinExistence type="predicted"/>
<evidence type="ECO:0008006" key="4">
    <source>
        <dbReference type="Google" id="ProtNLM"/>
    </source>
</evidence>
<keyword evidence="1" id="KW-0732">Signal</keyword>
<accession>A0A286G8H9</accession>
<feature type="chain" id="PRO_5012041209" description="Argininosuccinate lyase" evidence="1">
    <location>
        <begin position="24"/>
        <end position="108"/>
    </location>
</feature>
<dbReference type="Proteomes" id="UP000219621">
    <property type="component" value="Unassembled WGS sequence"/>
</dbReference>
<evidence type="ECO:0000256" key="1">
    <source>
        <dbReference type="SAM" id="SignalP"/>
    </source>
</evidence>
<dbReference type="EMBL" id="OCNJ01000002">
    <property type="protein sequence ID" value="SOD91798.1"/>
    <property type="molecule type" value="Genomic_DNA"/>
</dbReference>
<organism evidence="2 3">
    <name type="scientific">Caenispirillum bisanense</name>
    <dbReference type="NCBI Taxonomy" id="414052"/>
    <lineage>
        <taxon>Bacteria</taxon>
        <taxon>Pseudomonadati</taxon>
        <taxon>Pseudomonadota</taxon>
        <taxon>Alphaproteobacteria</taxon>
        <taxon>Rhodospirillales</taxon>
        <taxon>Novispirillaceae</taxon>
        <taxon>Caenispirillum</taxon>
    </lineage>
</organism>
<keyword evidence="3" id="KW-1185">Reference proteome</keyword>
<sequence>MTVRVAGLLAGAFLFAAAAPALAEDLVFDLHNKSSVTLQELYVSPTHTDSWGSDILGVDVLNPGESARVTIADGESTCVYDINFVGNGGEELTEEGIDLCELRSYTLQ</sequence>
<dbReference type="RefSeq" id="WP_097277895.1">
    <property type="nucleotide sequence ID" value="NZ_OCNJ01000002.1"/>
</dbReference>
<feature type="signal peptide" evidence="1">
    <location>
        <begin position="1"/>
        <end position="23"/>
    </location>
</feature>
<reference evidence="2 3" key="1">
    <citation type="submission" date="2017-09" db="EMBL/GenBank/DDBJ databases">
        <authorList>
            <person name="Ehlers B."/>
            <person name="Leendertz F.H."/>
        </authorList>
    </citation>
    <scope>NUCLEOTIDE SEQUENCE [LARGE SCALE GENOMIC DNA]</scope>
    <source>
        <strain evidence="2 3">USBA 140</strain>
    </source>
</reference>
<gene>
    <name evidence="2" type="ORF">SAMN05421508_102113</name>
</gene>